<dbReference type="EMBL" id="JAWWNJ010000099">
    <property type="protein sequence ID" value="KAK6996138.1"/>
    <property type="molecule type" value="Genomic_DNA"/>
</dbReference>
<dbReference type="AlphaFoldDB" id="A0AAV9ZY43"/>
<dbReference type="Proteomes" id="UP001362999">
    <property type="component" value="Unassembled WGS sequence"/>
</dbReference>
<keyword evidence="2" id="KW-1185">Reference proteome</keyword>
<sequence length="124" mass="13239">MYGSLSIPITHKKPVIQTIGEMQRGAAEAGPKYNTLGLVKKRVPNPPVCSTFMSPQNIVDGPDSETGFGTGLLLQFGDSLGEKGSREVNEPDRSVVVGPGGMTVGWWMEGGCSECRGCEEPLER</sequence>
<reference evidence="1 2" key="1">
    <citation type="journal article" date="2024" name="J Genomics">
        <title>Draft genome sequencing and assembly of Favolaschia claudopus CIRM-BRFM 2984 isolated from oak limbs.</title>
        <authorList>
            <person name="Navarro D."/>
            <person name="Drula E."/>
            <person name="Chaduli D."/>
            <person name="Cazenave R."/>
            <person name="Ahrendt S."/>
            <person name="Wang J."/>
            <person name="Lipzen A."/>
            <person name="Daum C."/>
            <person name="Barry K."/>
            <person name="Grigoriev I.V."/>
            <person name="Favel A."/>
            <person name="Rosso M.N."/>
            <person name="Martin F."/>
        </authorList>
    </citation>
    <scope>NUCLEOTIDE SEQUENCE [LARGE SCALE GENOMIC DNA]</scope>
    <source>
        <strain evidence="1 2">CIRM-BRFM 2984</strain>
    </source>
</reference>
<evidence type="ECO:0000313" key="1">
    <source>
        <dbReference type="EMBL" id="KAK6996138.1"/>
    </source>
</evidence>
<protein>
    <submittedName>
        <fullName evidence="1">Uncharacterized protein</fullName>
    </submittedName>
</protein>
<gene>
    <name evidence="1" type="ORF">R3P38DRAFT_2800167</name>
</gene>
<accession>A0AAV9ZY43</accession>
<comment type="caution">
    <text evidence="1">The sequence shown here is derived from an EMBL/GenBank/DDBJ whole genome shotgun (WGS) entry which is preliminary data.</text>
</comment>
<evidence type="ECO:0000313" key="2">
    <source>
        <dbReference type="Proteomes" id="UP001362999"/>
    </source>
</evidence>
<organism evidence="1 2">
    <name type="scientific">Favolaschia claudopus</name>
    <dbReference type="NCBI Taxonomy" id="2862362"/>
    <lineage>
        <taxon>Eukaryota</taxon>
        <taxon>Fungi</taxon>
        <taxon>Dikarya</taxon>
        <taxon>Basidiomycota</taxon>
        <taxon>Agaricomycotina</taxon>
        <taxon>Agaricomycetes</taxon>
        <taxon>Agaricomycetidae</taxon>
        <taxon>Agaricales</taxon>
        <taxon>Marasmiineae</taxon>
        <taxon>Mycenaceae</taxon>
        <taxon>Favolaschia</taxon>
    </lineage>
</organism>
<name>A0AAV9ZY43_9AGAR</name>
<proteinExistence type="predicted"/>